<feature type="transmembrane region" description="Helical" evidence="7">
    <location>
        <begin position="600"/>
        <end position="618"/>
    </location>
</feature>
<dbReference type="InterPro" id="IPR038900">
    <property type="entry name" value="TMC"/>
</dbReference>
<dbReference type="GO" id="GO:0005886">
    <property type="term" value="C:plasma membrane"/>
    <property type="evidence" value="ECO:0007669"/>
    <property type="project" value="InterPro"/>
</dbReference>
<protein>
    <recommendedName>
        <fullName evidence="8">TMC domain-containing protein</fullName>
    </recommendedName>
</protein>
<dbReference type="PANTHER" id="PTHR23302">
    <property type="entry name" value="TRANSMEMBRANE CHANNEL-RELATED"/>
    <property type="match status" value="1"/>
</dbReference>
<feature type="region of interest" description="Disordered" evidence="6">
    <location>
        <begin position="747"/>
        <end position="836"/>
    </location>
</feature>
<accession>A0A8B6FQE5</accession>
<evidence type="ECO:0000256" key="3">
    <source>
        <dbReference type="ARBA" id="ARBA00022692"/>
    </source>
</evidence>
<feature type="transmembrane region" description="Helical" evidence="7">
    <location>
        <begin position="366"/>
        <end position="384"/>
    </location>
</feature>
<proteinExistence type="inferred from homology"/>
<feature type="domain" description="TMC" evidence="8">
    <location>
        <begin position="485"/>
        <end position="595"/>
    </location>
</feature>
<evidence type="ECO:0000259" key="8">
    <source>
        <dbReference type="Pfam" id="PF07810"/>
    </source>
</evidence>
<evidence type="ECO:0000256" key="5">
    <source>
        <dbReference type="ARBA" id="ARBA00023136"/>
    </source>
</evidence>
<sequence length="836" mass="95328">MESRNRNKDQVSAIVSMLPSKQHLHSNLGLSKSRKTIAKRRQKNRVHPEENLDEELGEFGINQKYIQNEEEQWKALVTIKSLPCSMATKRTIKNKLFEKPVKPVKGCDAWKYHQKQQVRNTNWRKFKISLKETGYKLELWRSWFKRIEGHQGTGVLSYFVFLKWMFFLNLYLFLIMFWFVVFPPIAFNAESTYTTDVTGTSVSGVSTTNTATCTSEYDTSLVYSTSGARVVQDFIQGTGWMEKTALFYGWYPAKEINITSSNEYLMPFAYFMAVLGVLFFSLVRMARFTIRSFKENLAQDNQKDKVDYCNKVFGGWDYALDDENTGHGKKNSIYNDIIANLDHQKYVLTRSEWSTGQKCKTYTIRVVINILILAILGGAGYLIYYVNTWATDYLATEASSGSVVILLVEFLPSLTITILNVVIPLLFEVLVKAEDYTAEFVIKITLVRTVFLKLASLTVLMISLYIQISCSTKTANCNVCSTIYCWETYVGQTLYKLVVLDFLVHIIVIFCYELPRKLCTTKCSCGVCAKVGPAEFDIAKSVLDLVYTQALCWIGFLYCPLLPALAMISTFTQFYLKLFSALYTTVPPEKPYKASKSNNFFMIVLMITFFLCCFPVGYSMVKITPSKGCGPFRIYSDMSVSVDTTISNFPDGLKTAIDILTSTSMIVSILTILCLTIYYLYVRGKAHNERAEVMKEQLVMEGKDKQFLLAKMHDITGEPRQKPKKHQPPPPPTVNTVNEAEDAKHFIQDDVPPPPAYEEKVTEEKQPTPPPPEVDDDWDEAPIILAVTSPQTQPTPNRPKSSSPEHFEMKKRKSKKSKVTPRVEKNEQPTNMPFDF</sequence>
<keyword evidence="5 7" id="KW-0472">Membrane</keyword>
<comment type="caution">
    <text evidence="9">The sequence shown here is derived from an EMBL/GenBank/DDBJ whole genome shotgun (WGS) entry which is preliminary data.</text>
</comment>
<dbReference type="Pfam" id="PF07810">
    <property type="entry name" value="TMC"/>
    <property type="match status" value="1"/>
</dbReference>
<dbReference type="PANTHER" id="PTHR23302:SF24">
    <property type="entry name" value="TMC DOMAIN-CONTAINING PROTEIN"/>
    <property type="match status" value="1"/>
</dbReference>
<evidence type="ECO:0000256" key="2">
    <source>
        <dbReference type="ARBA" id="ARBA00006510"/>
    </source>
</evidence>
<evidence type="ECO:0000256" key="4">
    <source>
        <dbReference type="ARBA" id="ARBA00022989"/>
    </source>
</evidence>
<gene>
    <name evidence="9" type="ORF">MGAL_10B077712</name>
</gene>
<dbReference type="OrthoDB" id="1936208at2759"/>
<evidence type="ECO:0000313" key="10">
    <source>
        <dbReference type="Proteomes" id="UP000596742"/>
    </source>
</evidence>
<keyword evidence="3 7" id="KW-0812">Transmembrane</keyword>
<dbReference type="AlphaFoldDB" id="A0A8B6FQE5"/>
<feature type="transmembrane region" description="Helical" evidence="7">
    <location>
        <begin position="155"/>
        <end position="181"/>
    </location>
</feature>
<feature type="transmembrane region" description="Helical" evidence="7">
    <location>
        <begin position="450"/>
        <end position="468"/>
    </location>
</feature>
<evidence type="ECO:0000256" key="7">
    <source>
        <dbReference type="SAM" id="Phobius"/>
    </source>
</evidence>
<feature type="transmembrane region" description="Helical" evidence="7">
    <location>
        <begin position="264"/>
        <end position="283"/>
    </location>
</feature>
<dbReference type="Proteomes" id="UP000596742">
    <property type="component" value="Unassembled WGS sequence"/>
</dbReference>
<feature type="transmembrane region" description="Helical" evidence="7">
    <location>
        <begin position="659"/>
        <end position="681"/>
    </location>
</feature>
<comment type="similarity">
    <text evidence="2">Belongs to the TMC family.</text>
</comment>
<name>A0A8B6FQE5_MYTGA</name>
<evidence type="ECO:0000256" key="6">
    <source>
        <dbReference type="SAM" id="MobiDB-lite"/>
    </source>
</evidence>
<keyword evidence="10" id="KW-1185">Reference proteome</keyword>
<feature type="compositionally biased region" description="Basic residues" evidence="6">
    <location>
        <begin position="809"/>
        <end position="819"/>
    </location>
</feature>
<comment type="subcellular location">
    <subcellularLocation>
        <location evidence="1">Membrane</location>
        <topology evidence="1">Multi-pass membrane protein</topology>
    </subcellularLocation>
</comment>
<dbReference type="GO" id="GO:0008381">
    <property type="term" value="F:mechanosensitive monoatomic ion channel activity"/>
    <property type="evidence" value="ECO:0007669"/>
    <property type="project" value="TreeGrafter"/>
</dbReference>
<organism evidence="9 10">
    <name type="scientific">Mytilus galloprovincialis</name>
    <name type="common">Mediterranean mussel</name>
    <dbReference type="NCBI Taxonomy" id="29158"/>
    <lineage>
        <taxon>Eukaryota</taxon>
        <taxon>Metazoa</taxon>
        <taxon>Spiralia</taxon>
        <taxon>Lophotrochozoa</taxon>
        <taxon>Mollusca</taxon>
        <taxon>Bivalvia</taxon>
        <taxon>Autobranchia</taxon>
        <taxon>Pteriomorphia</taxon>
        <taxon>Mytilida</taxon>
        <taxon>Mytiloidea</taxon>
        <taxon>Mytilidae</taxon>
        <taxon>Mytilinae</taxon>
        <taxon>Mytilus</taxon>
    </lineage>
</organism>
<dbReference type="EMBL" id="UYJE01007214">
    <property type="protein sequence ID" value="VDI52754.1"/>
    <property type="molecule type" value="Genomic_DNA"/>
</dbReference>
<dbReference type="InterPro" id="IPR012496">
    <property type="entry name" value="TMC_dom"/>
</dbReference>
<feature type="compositionally biased region" description="Polar residues" evidence="6">
    <location>
        <begin position="788"/>
        <end position="802"/>
    </location>
</feature>
<reference evidence="9" key="1">
    <citation type="submission" date="2018-11" db="EMBL/GenBank/DDBJ databases">
        <authorList>
            <person name="Alioto T."/>
            <person name="Alioto T."/>
        </authorList>
    </citation>
    <scope>NUCLEOTIDE SEQUENCE</scope>
</reference>
<feature type="transmembrane region" description="Helical" evidence="7">
    <location>
        <begin position="404"/>
        <end position="430"/>
    </location>
</feature>
<feature type="region of interest" description="Disordered" evidence="6">
    <location>
        <begin position="718"/>
        <end position="737"/>
    </location>
</feature>
<evidence type="ECO:0000313" key="9">
    <source>
        <dbReference type="EMBL" id="VDI52754.1"/>
    </source>
</evidence>
<keyword evidence="4 7" id="KW-1133">Transmembrane helix</keyword>
<evidence type="ECO:0000256" key="1">
    <source>
        <dbReference type="ARBA" id="ARBA00004141"/>
    </source>
</evidence>
<feature type="compositionally biased region" description="Basic and acidic residues" evidence="6">
    <location>
        <begin position="757"/>
        <end position="766"/>
    </location>
</feature>